<feature type="transmembrane region" description="Helical" evidence="2">
    <location>
        <begin position="592"/>
        <end position="614"/>
    </location>
</feature>
<dbReference type="GO" id="GO:0016491">
    <property type="term" value="F:oxidoreductase activity"/>
    <property type="evidence" value="ECO:0007669"/>
    <property type="project" value="TreeGrafter"/>
</dbReference>
<keyword evidence="6" id="KW-1185">Reference proteome</keyword>
<sequence length="1941" mass="215263">MALPPPNAILFGTGEYTTGLTPAGIAKSDKSLGVVGVTFFDLRTRGKIGERIAMVGTNAEKLPKIIEHFRQNLTFTNIGSKEFEFFPPEGRNPKAYQDALLAFQPGDVCTVFTPDDTHFEICKAALERGLHVLVTKPMVKSLTEHQELVRIAKEKGVLLQIEVHKRFDPIYNDARQRIQDLGDFGYFSSYMSQPKMQLETFRDWAGISSDISFYLNSHHVDFHVWAMQGIAKPVSVYATASTGVAEKILGRPCEDTITLNVTWQNHSGSVGHGLYTSSWVASKSDVHSQQRFFCQMSTAEVTVDQAHRGYFVAEDGVGFNSCNPLYIRNKPDSMGRYCGQSGYGYISFERFVEAATAVREGRAKPEDFDKELPTGASTIQVTAILEAGRRSLDEKRAVAILYDSAGQGAKGAQVHEVVRVVVESPGLKMPGPVAGQVPSIKLSVGVSRPRLFRTALLGPAIRDLSWIPFCQAMMKTFHLPQAQGQRAGTARRQPVKALRGGGSLLQSPGFSPVQKRRWSPEGEEALAAIEGGDVHPRQRHRDLGRDVAELATEAIQRRTRALALTAIIAYLMSGLTIVVINKSILRDSGLHAPALVSSTGALFTAMLTRILVCLGKVNVRPVGNRPFEFAFKRALPVGICAAGSLCFGNMSYIYLDAGFVQMLKAGTPALLLVVLSCLRIEKISVWSGSLAFIMVGGSLLATMQQPHATTIGLVVQLASQLCEVLQCTAVQVFLQQLGFEAWDAGYYLAPAIASCCLLPSLMLEWPRIIAERKVGILYEQVPLLMLSGMVGIVVNLSSLLVIKFTSSLLAKLLVIARSSALVFYFMIQGEEFTWLQVVGYVITIIAFGFYSVNKAREMEQQEDAEWEKRMEEQSSREGDPGTRDCDEDLLEQAHSTRDGQVGKYELDSSSPQSPQSPSAAAPWDITSFMFWFAICMVFAGSYQAAVVGDEGPLCAVASRELWVAQHGLASSTGVPPTPYLEPMTAGKPSPTSGEDPIGSNPDLHTHGVLSVQSSAKVLHLKDGRFLLRSEDSVILARRTPEKILSSSWLISSSQFGTVLLQSLDKQGRMSWLTCDFRLVPDSTEACLLWMTAAHWEHWAAPDSAAQEFILRRYGDSDLSLSTDGARLAWSSSASSFFVRDWVPESCTLRGMQPTPQRFEKARAQVTFTMTTFFRVYARSIMFRQALSSVFTHLKEQDFYVKEFLVINDWYDGRSLALNGSFSGPDVLETRKEMLSFFPGCDGASVDEALTRKDSQRCTFVFKNKSQQGQAKALNILLDLMDTEFWIHFEDDHMFYQDVFISRLLEPVYETQVKRPSTSKAPTVAPELPTEPPTVTQWQEPTLWQGLVTEPPPLQPLQPWQDGYVEPTIWPTLPTELARFPEDAKKKDAAELMALERQSKAMLQHHKKAKSLPPSIFDDGAPTAGQAYPGQYESDPYVRQGLANPASDAYAGDREPYREQPAEYIPPGEYGAAQDDGYSKGRHNWQGSGPRLLSEADLAQKQQKPKLSSATPSSSSGDHRPNLCQVVAGVRLTGTLSNNGLTGVGAKYEVEKYHVADVLFNNSYVKDLLAHGGFDNDVGHSWGAFHDVGAVRWPLFTLRPSLLNLTYIKSLEAPLFYEGRPGRFSEDPNITRWRDFGYNYKFHWDFELEFAVRWARAGATFATLSPGACMRDISNGISSFEKSYDWDMLNAARGKDSRRLSVFCAVMPATLITPMKRAFNTRDSVMLGSCYHVQMHQHAPAPDQAEMRGDLQGKYSTSAYLKLCHEQIIRTDGIEYSQRKRENMGDLIAARLSETLELLERYMIPTYESCMTCVLAGVQLHLRSREMSASGTSGSSDVEAAPHFRVKFRKHTQSAPHHHWQCDEAQALAQFQQLLESQKTIAKLTGKCFSTCVPSPGSSLATQQQVCLWRCAQRYMETQHFVQKYCEDKIQSGAWEPGLAGQ</sequence>
<dbReference type="InterPro" id="IPR036291">
    <property type="entry name" value="NAD(P)-bd_dom_sf"/>
</dbReference>
<feature type="region of interest" description="Disordered" evidence="1">
    <location>
        <begin position="863"/>
        <end position="886"/>
    </location>
</feature>
<evidence type="ECO:0000256" key="1">
    <source>
        <dbReference type="SAM" id="MobiDB-lite"/>
    </source>
</evidence>
<dbReference type="Gene3D" id="3.40.50.720">
    <property type="entry name" value="NAD(P)-binding Rossmann-like Domain"/>
    <property type="match status" value="1"/>
</dbReference>
<accession>A0A813GCE1</accession>
<keyword evidence="2" id="KW-0812">Transmembrane</keyword>
<evidence type="ECO:0000313" key="5">
    <source>
        <dbReference type="EMBL" id="CAE8623903.1"/>
    </source>
</evidence>
<dbReference type="Pfam" id="PF01408">
    <property type="entry name" value="GFO_IDH_MocA"/>
    <property type="match status" value="1"/>
</dbReference>
<dbReference type="PANTHER" id="PTHR42840">
    <property type="entry name" value="NAD(P)-BINDING ROSSMANN-FOLD SUPERFAMILY PROTEIN-RELATED"/>
    <property type="match status" value="1"/>
</dbReference>
<feature type="transmembrane region" description="Helical" evidence="2">
    <location>
        <begin position="744"/>
        <end position="763"/>
    </location>
</feature>
<feature type="region of interest" description="Disordered" evidence="1">
    <location>
        <begin position="973"/>
        <end position="996"/>
    </location>
</feature>
<dbReference type="EMBL" id="CAJNNV010028261">
    <property type="protein sequence ID" value="CAE8623903.1"/>
    <property type="molecule type" value="Genomic_DNA"/>
</dbReference>
<evidence type="ECO:0000256" key="2">
    <source>
        <dbReference type="SAM" id="Phobius"/>
    </source>
</evidence>
<feature type="transmembrane region" description="Helical" evidence="2">
    <location>
        <begin position="634"/>
        <end position="655"/>
    </location>
</feature>
<dbReference type="PANTHER" id="PTHR42840:SF6">
    <property type="entry name" value="BINDING ROSSMANN FOLD OXIDOREDUCTASE, PUTATIVE (AFU_ORTHOLOGUE AFUA_3G11930)-RELATED"/>
    <property type="match status" value="1"/>
</dbReference>
<dbReference type="Gene3D" id="3.30.360.10">
    <property type="entry name" value="Dihydrodipicolinate Reductase, domain 2"/>
    <property type="match status" value="1"/>
</dbReference>
<dbReference type="InterPro" id="IPR000683">
    <property type="entry name" value="Gfo/Idh/MocA-like_OxRdtase_N"/>
</dbReference>
<dbReference type="SUPFAM" id="SSF51735">
    <property type="entry name" value="NAD(P)-binding Rossmann-fold domains"/>
    <property type="match status" value="1"/>
</dbReference>
<dbReference type="GO" id="GO:0005737">
    <property type="term" value="C:cytoplasm"/>
    <property type="evidence" value="ECO:0007669"/>
    <property type="project" value="TreeGrafter"/>
</dbReference>
<dbReference type="InterPro" id="IPR035427">
    <property type="entry name" value="Tim10-like_dom_sf"/>
</dbReference>
<keyword evidence="2" id="KW-1133">Transmembrane helix</keyword>
<dbReference type="InterPro" id="IPR004217">
    <property type="entry name" value="Tim10-like"/>
</dbReference>
<evidence type="ECO:0000259" key="4">
    <source>
        <dbReference type="Pfam" id="PF02953"/>
    </source>
</evidence>
<reference evidence="5" key="1">
    <citation type="submission" date="2021-02" db="EMBL/GenBank/DDBJ databases">
        <authorList>
            <person name="Dougan E. K."/>
            <person name="Rhodes N."/>
            <person name="Thang M."/>
            <person name="Chan C."/>
        </authorList>
    </citation>
    <scope>NUCLEOTIDE SEQUENCE</scope>
</reference>
<dbReference type="Gene3D" id="1.10.287.810">
    <property type="entry name" value="Mitochondrial import inner membrane translocase subunit tim13 like domains"/>
    <property type="match status" value="1"/>
</dbReference>
<name>A0A813GCE1_POLGL</name>
<feature type="compositionally biased region" description="Basic and acidic residues" evidence="1">
    <location>
        <begin position="1450"/>
        <end position="1460"/>
    </location>
</feature>
<feature type="domain" description="Tim10-like" evidence="4">
    <location>
        <begin position="1866"/>
        <end position="1924"/>
    </location>
</feature>
<proteinExistence type="predicted"/>
<feature type="transmembrane region" description="Helical" evidence="2">
    <location>
        <begin position="685"/>
        <end position="703"/>
    </location>
</feature>
<protein>
    <submittedName>
        <fullName evidence="5">Uncharacterized protein</fullName>
    </submittedName>
</protein>
<organism evidence="5 6">
    <name type="scientific">Polarella glacialis</name>
    <name type="common">Dinoflagellate</name>
    <dbReference type="NCBI Taxonomy" id="89957"/>
    <lineage>
        <taxon>Eukaryota</taxon>
        <taxon>Sar</taxon>
        <taxon>Alveolata</taxon>
        <taxon>Dinophyceae</taxon>
        <taxon>Suessiales</taxon>
        <taxon>Suessiaceae</taxon>
        <taxon>Polarella</taxon>
    </lineage>
</organism>
<evidence type="ECO:0000259" key="3">
    <source>
        <dbReference type="Pfam" id="PF01408"/>
    </source>
</evidence>
<dbReference type="Proteomes" id="UP000654075">
    <property type="component" value="Unassembled WGS sequence"/>
</dbReference>
<comment type="caution">
    <text evidence="5">The sequence shown here is derived from an EMBL/GenBank/DDBJ whole genome shotgun (WGS) entry which is preliminary data.</text>
</comment>
<dbReference type="OrthoDB" id="444468at2759"/>
<feature type="transmembrane region" description="Helical" evidence="2">
    <location>
        <begin position="783"/>
        <end position="802"/>
    </location>
</feature>
<feature type="compositionally biased region" description="Basic and acidic residues" evidence="1">
    <location>
        <begin position="866"/>
        <end position="884"/>
    </location>
</feature>
<dbReference type="SUPFAM" id="SSF144122">
    <property type="entry name" value="Tim10-like"/>
    <property type="match status" value="1"/>
</dbReference>
<gene>
    <name evidence="5" type="ORF">PGLA1383_LOCUS41106</name>
</gene>
<dbReference type="Pfam" id="PF02953">
    <property type="entry name" value="zf-Tim10_DDP"/>
    <property type="match status" value="1"/>
</dbReference>
<keyword evidence="2" id="KW-0472">Membrane</keyword>
<feature type="transmembrane region" description="Helical" evidence="2">
    <location>
        <begin position="834"/>
        <end position="852"/>
    </location>
</feature>
<dbReference type="GO" id="GO:0006740">
    <property type="term" value="P:NADPH regeneration"/>
    <property type="evidence" value="ECO:0007669"/>
    <property type="project" value="TreeGrafter"/>
</dbReference>
<feature type="transmembrane region" description="Helical" evidence="2">
    <location>
        <begin position="561"/>
        <end position="580"/>
    </location>
</feature>
<evidence type="ECO:0000313" key="6">
    <source>
        <dbReference type="Proteomes" id="UP000654075"/>
    </source>
</evidence>
<feature type="region of interest" description="Disordered" evidence="1">
    <location>
        <begin position="1410"/>
        <end position="1520"/>
    </location>
</feature>
<dbReference type="GO" id="GO:0000166">
    <property type="term" value="F:nucleotide binding"/>
    <property type="evidence" value="ECO:0007669"/>
    <property type="project" value="InterPro"/>
</dbReference>
<feature type="domain" description="Gfo/Idh/MocA-like oxidoreductase N-terminal" evidence="3">
    <location>
        <begin position="95"/>
        <end position="161"/>
    </location>
</feature>